<keyword evidence="1" id="KW-1133">Transmembrane helix</keyword>
<dbReference type="OMA" id="NKRICMS"/>
<dbReference type="SUPFAM" id="SSF54495">
    <property type="entry name" value="UBC-like"/>
    <property type="match status" value="1"/>
</dbReference>
<dbReference type="InParanoid" id="A0A0G4E8E7"/>
<dbReference type="Proteomes" id="UP000041254">
    <property type="component" value="Unassembled WGS sequence"/>
</dbReference>
<evidence type="ECO:0000259" key="2">
    <source>
        <dbReference type="PROSITE" id="PS50127"/>
    </source>
</evidence>
<proteinExistence type="predicted"/>
<dbReference type="InterPro" id="IPR016135">
    <property type="entry name" value="UBQ-conjugating_enzyme/RWD"/>
</dbReference>
<dbReference type="OrthoDB" id="1158011at2759"/>
<dbReference type="STRING" id="1169540.A0A0G4E8E7"/>
<dbReference type="CDD" id="cd23799">
    <property type="entry name" value="UBCc_UBE2J"/>
    <property type="match status" value="1"/>
</dbReference>
<evidence type="ECO:0000313" key="4">
    <source>
        <dbReference type="Proteomes" id="UP000041254"/>
    </source>
</evidence>
<evidence type="ECO:0000256" key="1">
    <source>
        <dbReference type="SAM" id="Phobius"/>
    </source>
</evidence>
<keyword evidence="1" id="KW-0812">Transmembrane</keyword>
<evidence type="ECO:0000313" key="3">
    <source>
        <dbReference type="EMBL" id="CEL91729.1"/>
    </source>
</evidence>
<dbReference type="InterPro" id="IPR000608">
    <property type="entry name" value="UBC"/>
</dbReference>
<dbReference type="SMART" id="SM00212">
    <property type="entry name" value="UBCc"/>
    <property type="match status" value="1"/>
</dbReference>
<dbReference type="EMBL" id="CDMY01000013">
    <property type="protein sequence ID" value="CEL91729.1"/>
    <property type="molecule type" value="Genomic_DNA"/>
</dbReference>
<dbReference type="PANTHER" id="PTHR24067">
    <property type="entry name" value="UBIQUITIN-CONJUGATING ENZYME E2"/>
    <property type="match status" value="1"/>
</dbReference>
<reference evidence="3 4" key="1">
    <citation type="submission" date="2014-11" db="EMBL/GenBank/DDBJ databases">
        <authorList>
            <person name="Zhu J."/>
            <person name="Qi W."/>
            <person name="Song R."/>
        </authorList>
    </citation>
    <scope>NUCLEOTIDE SEQUENCE [LARGE SCALE GENOMIC DNA]</scope>
</reference>
<dbReference type="FunFam" id="3.10.110.10:FF:000109">
    <property type="entry name" value="Ubiquitin-conjugating enzyme E2 J2-like"/>
    <property type="match status" value="1"/>
</dbReference>
<dbReference type="Pfam" id="PF00179">
    <property type="entry name" value="UQ_con"/>
    <property type="match status" value="1"/>
</dbReference>
<dbReference type="PROSITE" id="PS50127">
    <property type="entry name" value="UBC_2"/>
    <property type="match status" value="1"/>
</dbReference>
<dbReference type="VEuPathDB" id="CryptoDB:Vbra_10881"/>
<protein>
    <recommendedName>
        <fullName evidence="2">UBC core domain-containing protein</fullName>
    </recommendedName>
</protein>
<dbReference type="PhylomeDB" id="A0A0G4E8E7"/>
<dbReference type="AlphaFoldDB" id="A0A0G4E8E7"/>
<name>A0A0G4E8E7_VITBC</name>
<keyword evidence="1" id="KW-0472">Membrane</keyword>
<feature type="domain" description="UBC core" evidence="2">
    <location>
        <begin position="1"/>
        <end position="161"/>
    </location>
</feature>
<keyword evidence="4" id="KW-1185">Reference proteome</keyword>
<organism evidence="3 4">
    <name type="scientific">Vitrella brassicaformis (strain CCMP3155)</name>
    <dbReference type="NCBI Taxonomy" id="1169540"/>
    <lineage>
        <taxon>Eukaryota</taxon>
        <taxon>Sar</taxon>
        <taxon>Alveolata</taxon>
        <taxon>Colpodellida</taxon>
        <taxon>Vitrellaceae</taxon>
        <taxon>Vitrella</taxon>
    </lineage>
</organism>
<dbReference type="InterPro" id="IPR050113">
    <property type="entry name" value="Ub_conjugating_enzyme"/>
</dbReference>
<accession>A0A0G4E8E7</accession>
<gene>
    <name evidence="3" type="ORF">Vbra_10881</name>
</gene>
<feature type="transmembrane region" description="Helical" evidence="1">
    <location>
        <begin position="204"/>
        <end position="228"/>
    </location>
</feature>
<sequence length="229" mass="25879">MAVGRLNRELHQLEKDPVPHIVVKPSPSSMFVWHYVLHDLPKDTAYAGGVYHGKLVFPQNYPFAPPAIYMITNNGRFQINTKLCLSMSDFHPESWNPSWRIESILTGLLSFMTDPTEPRTTGGLLSSFAHRRKLALKTFEENKSNKTFVELFPEFLDESKWDKRDGFCLKGHPSPSTPSCREDACGPESQEGDKWLRRLNARQLACTVLLLSLFVTSVVVVVCGNGRVT</sequence>
<dbReference type="Gene3D" id="3.10.110.10">
    <property type="entry name" value="Ubiquitin Conjugating Enzyme"/>
    <property type="match status" value="1"/>
</dbReference>